<accession>A0A0H2KIB6</accession>
<gene>
    <name evidence="5" type="ORF">FB00_17815</name>
</gene>
<dbReference type="InterPro" id="IPR013154">
    <property type="entry name" value="ADH-like_N"/>
</dbReference>
<dbReference type="InterPro" id="IPR050129">
    <property type="entry name" value="Zn_alcohol_dh"/>
</dbReference>
<dbReference type="SUPFAM" id="SSF51735">
    <property type="entry name" value="NAD(P)-binding Rossmann-fold domains"/>
    <property type="match status" value="1"/>
</dbReference>
<reference evidence="5 6" key="1">
    <citation type="submission" date="2014-05" db="EMBL/GenBank/DDBJ databases">
        <title>Cellulosimicrobium funkei U11 genome.</title>
        <authorList>
            <person name="Hu C."/>
            <person name="Gong Y."/>
            <person name="Wan W."/>
            <person name="Jiang M."/>
        </authorList>
    </citation>
    <scope>NUCLEOTIDE SEQUENCE [LARGE SCALE GENOMIC DNA]</scope>
    <source>
        <strain evidence="5 6">U11</strain>
    </source>
</reference>
<dbReference type="InterPro" id="IPR017743">
    <property type="entry name" value="ADH_phosphonate_catab-assoc"/>
</dbReference>
<evidence type="ECO:0000313" key="5">
    <source>
        <dbReference type="EMBL" id="KLN33380.1"/>
    </source>
</evidence>
<dbReference type="Gene3D" id="3.40.50.720">
    <property type="entry name" value="NAD(P)-binding Rossmann-like Domain"/>
    <property type="match status" value="1"/>
</dbReference>
<name>A0A0H2KIB6_9MICO</name>
<evidence type="ECO:0000256" key="2">
    <source>
        <dbReference type="ARBA" id="ARBA00023002"/>
    </source>
</evidence>
<dbReference type="Pfam" id="PF00107">
    <property type="entry name" value="ADH_zinc_N"/>
    <property type="match status" value="1"/>
</dbReference>
<dbReference type="InterPro" id="IPR011032">
    <property type="entry name" value="GroES-like_sf"/>
</dbReference>
<dbReference type="RefSeq" id="WP_047234183.1">
    <property type="nucleotide sequence ID" value="NZ_JNBQ01000036.1"/>
</dbReference>
<comment type="caution">
    <text evidence="5">The sequence shown here is derived from an EMBL/GenBank/DDBJ whole genome shotgun (WGS) entry which is preliminary data.</text>
</comment>
<organism evidence="5 6">
    <name type="scientific">Cellulosimicrobium funkei</name>
    <dbReference type="NCBI Taxonomy" id="264251"/>
    <lineage>
        <taxon>Bacteria</taxon>
        <taxon>Bacillati</taxon>
        <taxon>Actinomycetota</taxon>
        <taxon>Actinomycetes</taxon>
        <taxon>Micrococcales</taxon>
        <taxon>Promicromonosporaceae</taxon>
        <taxon>Cellulosimicrobium</taxon>
    </lineage>
</organism>
<dbReference type="SUPFAM" id="SSF50129">
    <property type="entry name" value="GroES-like"/>
    <property type="match status" value="1"/>
</dbReference>
<dbReference type="PANTHER" id="PTHR43401">
    <property type="entry name" value="L-THREONINE 3-DEHYDROGENASE"/>
    <property type="match status" value="1"/>
</dbReference>
<comment type="cofactor">
    <cofactor evidence="1">
        <name>Zn(2+)</name>
        <dbReference type="ChEBI" id="CHEBI:29105"/>
    </cofactor>
</comment>
<dbReference type="PANTHER" id="PTHR43401:SF2">
    <property type="entry name" value="L-THREONINE 3-DEHYDROGENASE"/>
    <property type="match status" value="1"/>
</dbReference>
<sequence length="351" mass="35833">MDPRTADLTTVALWEGGAAVRLAEVPLPELKPGEVLVRVRLATVCGSDRHTVTGRRRSPAPSVLGHEAVGEVVAIGPDGARAVDGHRLTPGDRVVPGVAVACGACDRCLAGRTAKCRAVRKVGHESFESEWALSGTYARHLVLPAGATLARVPDRLPDELAAPAACATATVTAVVEAAGPLGGRRVLVSGAGMLGITAVAAARDAGAAEVVVTDPDPARRGLALRFGATSARAVDEPVGLVDVAIELSGASPAVARCLDVLDVGGRLVLAGSVAPAPAVALDPERVVRGWLTVTGVHNYEPRHLGAALDLLDRTRDAVPWRELVSAPVPLDALGDVLAGPPGTAPRVAVRP</sequence>
<evidence type="ECO:0000259" key="4">
    <source>
        <dbReference type="Pfam" id="PF08240"/>
    </source>
</evidence>
<dbReference type="Proteomes" id="UP000035265">
    <property type="component" value="Unassembled WGS sequence"/>
</dbReference>
<proteinExistence type="predicted"/>
<dbReference type="NCBIfam" id="TIGR03366">
    <property type="entry name" value="HpnZ_proposed"/>
    <property type="match status" value="1"/>
</dbReference>
<dbReference type="AlphaFoldDB" id="A0A0H2KIB6"/>
<dbReference type="Gene3D" id="3.90.180.10">
    <property type="entry name" value="Medium-chain alcohol dehydrogenases, catalytic domain"/>
    <property type="match status" value="1"/>
</dbReference>
<dbReference type="GO" id="GO:0016491">
    <property type="term" value="F:oxidoreductase activity"/>
    <property type="evidence" value="ECO:0007669"/>
    <property type="project" value="UniProtKB-KW"/>
</dbReference>
<dbReference type="EMBL" id="JNBQ01000036">
    <property type="protein sequence ID" value="KLN33380.1"/>
    <property type="molecule type" value="Genomic_DNA"/>
</dbReference>
<evidence type="ECO:0000313" key="6">
    <source>
        <dbReference type="Proteomes" id="UP000035265"/>
    </source>
</evidence>
<feature type="domain" description="Alcohol dehydrogenase-like C-terminal" evidence="3">
    <location>
        <begin position="194"/>
        <end position="312"/>
    </location>
</feature>
<dbReference type="STRING" id="264251.FB00_17815"/>
<dbReference type="InterPro" id="IPR013149">
    <property type="entry name" value="ADH-like_C"/>
</dbReference>
<keyword evidence="6" id="KW-1185">Reference proteome</keyword>
<feature type="domain" description="Alcohol dehydrogenase-like N-terminal" evidence="4">
    <location>
        <begin position="31"/>
        <end position="154"/>
    </location>
</feature>
<dbReference type="PATRIC" id="fig|264251.5.peg.3610"/>
<evidence type="ECO:0000256" key="1">
    <source>
        <dbReference type="ARBA" id="ARBA00001947"/>
    </source>
</evidence>
<evidence type="ECO:0000259" key="3">
    <source>
        <dbReference type="Pfam" id="PF00107"/>
    </source>
</evidence>
<dbReference type="Pfam" id="PF08240">
    <property type="entry name" value="ADH_N"/>
    <property type="match status" value="1"/>
</dbReference>
<keyword evidence="2" id="KW-0560">Oxidoreductase</keyword>
<dbReference type="CDD" id="cd08231">
    <property type="entry name" value="MDR_TM0436_like"/>
    <property type="match status" value="1"/>
</dbReference>
<dbReference type="InterPro" id="IPR036291">
    <property type="entry name" value="NAD(P)-bd_dom_sf"/>
</dbReference>
<protein>
    <submittedName>
        <fullName evidence="5">Dehydrogenase</fullName>
    </submittedName>
</protein>